<keyword evidence="1" id="KW-0472">Membrane</keyword>
<sequence length="360" mass="40360">MKQQLANFNKSESFNTSNSFTMEKSQNVYKTLHHPFNTTTLPYSYNWLISSQNYNIGLTQSTEFRPPFTLKFFIPKIDLGPTLSTIAKQCISKINKNLHMKSIFSFLFILFVVSFTFKASATNVIPSCGYSKLTPPGEAVCFQTINGSDHLLATHPTNQVRFITQDANFGYSFSDMAISLILIPEIKQQTNTNTTESARSNSVLAVFEGINTESQLMGMKKPDAQISSASTNAKEIQECNYPQIFYTEIYPGIDLIFRDHNNLLQYEYVVMPGFDYKEIRCRLEGAKDLFVNSSGQLSIVTEAGVIVEEAPQANQEGKFLNASWVVKGDQITISISGVDNTKELRIESFFHGDAPNKNGI</sequence>
<proteinExistence type="predicted"/>
<organism evidence="3 4">
    <name type="scientific">Candidatus Defluviibacterium haderslevense</name>
    <dbReference type="NCBI Taxonomy" id="2981993"/>
    <lineage>
        <taxon>Bacteria</taxon>
        <taxon>Pseudomonadati</taxon>
        <taxon>Bacteroidota</taxon>
        <taxon>Saprospiria</taxon>
        <taxon>Saprospirales</taxon>
        <taxon>Saprospiraceae</taxon>
        <taxon>Candidatus Defluviibacterium</taxon>
    </lineage>
</organism>
<evidence type="ECO:0000313" key="3">
    <source>
        <dbReference type="EMBL" id="MBK9718089.1"/>
    </source>
</evidence>
<dbReference type="AlphaFoldDB" id="A0A9D7XDL7"/>
<dbReference type="EMBL" id="JADKFW010000007">
    <property type="protein sequence ID" value="MBK9718089.1"/>
    <property type="molecule type" value="Genomic_DNA"/>
</dbReference>
<feature type="transmembrane region" description="Helical" evidence="1">
    <location>
        <begin position="98"/>
        <end position="117"/>
    </location>
</feature>
<keyword evidence="1" id="KW-0812">Transmembrane</keyword>
<name>A0A9D7XDL7_9BACT</name>
<evidence type="ECO:0000259" key="2">
    <source>
        <dbReference type="Pfam" id="PF25778"/>
    </source>
</evidence>
<dbReference type="Pfam" id="PF25778">
    <property type="entry name" value="DUF7948"/>
    <property type="match status" value="1"/>
</dbReference>
<evidence type="ECO:0000313" key="4">
    <source>
        <dbReference type="Proteomes" id="UP000808349"/>
    </source>
</evidence>
<evidence type="ECO:0000256" key="1">
    <source>
        <dbReference type="SAM" id="Phobius"/>
    </source>
</evidence>
<protein>
    <recommendedName>
        <fullName evidence="2">DUF7948 domain-containing protein</fullName>
    </recommendedName>
</protein>
<reference evidence="3 4" key="1">
    <citation type="submission" date="2020-10" db="EMBL/GenBank/DDBJ databases">
        <title>Connecting structure to function with the recovery of over 1000 high-quality activated sludge metagenome-assembled genomes encoding full-length rRNA genes using long-read sequencing.</title>
        <authorList>
            <person name="Singleton C.M."/>
            <person name="Petriglieri F."/>
            <person name="Kristensen J.M."/>
            <person name="Kirkegaard R.H."/>
            <person name="Michaelsen T.Y."/>
            <person name="Andersen M.H."/>
            <person name="Karst S.M."/>
            <person name="Dueholm M.S."/>
            <person name="Nielsen P.H."/>
            <person name="Albertsen M."/>
        </authorList>
    </citation>
    <scope>NUCLEOTIDE SEQUENCE [LARGE SCALE GENOMIC DNA]</scope>
    <source>
        <strain evidence="3">Ribe_18-Q3-R11-54_BAT3C.373</strain>
    </source>
</reference>
<dbReference type="InterPro" id="IPR057708">
    <property type="entry name" value="DUF7948"/>
</dbReference>
<gene>
    <name evidence="3" type="ORF">IPO85_11365</name>
</gene>
<accession>A0A9D7XDL7</accession>
<feature type="domain" description="DUF7948" evidence="2">
    <location>
        <begin position="158"/>
        <end position="346"/>
    </location>
</feature>
<comment type="caution">
    <text evidence="3">The sequence shown here is derived from an EMBL/GenBank/DDBJ whole genome shotgun (WGS) entry which is preliminary data.</text>
</comment>
<keyword evidence="1" id="KW-1133">Transmembrane helix</keyword>
<dbReference type="Proteomes" id="UP000808349">
    <property type="component" value="Unassembled WGS sequence"/>
</dbReference>